<evidence type="ECO:0000256" key="8">
    <source>
        <dbReference type="ARBA" id="ARBA00023204"/>
    </source>
</evidence>
<feature type="transmembrane region" description="Helical" evidence="9">
    <location>
        <begin position="12"/>
        <end position="29"/>
    </location>
</feature>
<evidence type="ECO:0000256" key="3">
    <source>
        <dbReference type="ARBA" id="ARBA00022722"/>
    </source>
</evidence>
<dbReference type="PANTHER" id="PTHR15822:SF4">
    <property type="entry name" value="TYROSYL-DNA PHOSPHODIESTERASE 2"/>
    <property type="match status" value="1"/>
</dbReference>
<dbReference type="GO" id="GO:0004519">
    <property type="term" value="F:endonuclease activity"/>
    <property type="evidence" value="ECO:0007669"/>
    <property type="project" value="UniProtKB-KW"/>
</dbReference>
<dbReference type="InterPro" id="IPR005135">
    <property type="entry name" value="Endo/exonuclease/phosphatase"/>
</dbReference>
<keyword evidence="3" id="KW-0540">Nuclease</keyword>
<dbReference type="CDD" id="cd09084">
    <property type="entry name" value="EEP-2"/>
    <property type="match status" value="1"/>
</dbReference>
<reference evidence="11" key="1">
    <citation type="submission" date="2024-07" db="EMBL/GenBank/DDBJ databases">
        <title>Complete genome sequence of Prevotella sp. YM-2024 GTC17254.</title>
        <authorList>
            <person name="Hayashi M."/>
            <person name="Muto Y."/>
            <person name="Tanaka K."/>
            <person name="Niwa H."/>
        </authorList>
    </citation>
    <scope>NUCLEOTIDE SEQUENCE</scope>
    <source>
        <strain evidence="11">GTC17254</strain>
    </source>
</reference>
<dbReference type="GO" id="GO:0006281">
    <property type="term" value="P:DNA repair"/>
    <property type="evidence" value="ECO:0007669"/>
    <property type="project" value="UniProtKB-KW"/>
</dbReference>
<dbReference type="AlphaFoldDB" id="A0AB33J7L1"/>
<name>A0AB33J7L1_9BACT</name>
<keyword evidence="6" id="KW-0378">Hydrolase</keyword>
<evidence type="ECO:0000256" key="5">
    <source>
        <dbReference type="ARBA" id="ARBA00022763"/>
    </source>
</evidence>
<accession>A0AB33J7L1</accession>
<dbReference type="PANTHER" id="PTHR15822">
    <property type="entry name" value="TRAF AND TNF RECEPTOR-ASSOCIATED PROTEIN"/>
    <property type="match status" value="1"/>
</dbReference>
<evidence type="ECO:0000256" key="7">
    <source>
        <dbReference type="ARBA" id="ARBA00022842"/>
    </source>
</evidence>
<keyword evidence="4" id="KW-0479">Metal-binding</keyword>
<organism evidence="11">
    <name type="scientific">Prevotella sp. GTC17254</name>
    <dbReference type="NCBI Taxonomy" id="3236794"/>
    <lineage>
        <taxon>Bacteria</taxon>
        <taxon>Pseudomonadati</taxon>
        <taxon>Bacteroidota</taxon>
        <taxon>Bacteroidia</taxon>
        <taxon>Bacteroidales</taxon>
        <taxon>Prevotellaceae</taxon>
        <taxon>Prevotella</taxon>
    </lineage>
</organism>
<keyword evidence="9" id="KW-1133">Transmembrane helix</keyword>
<dbReference type="GO" id="GO:0016787">
    <property type="term" value="F:hydrolase activity"/>
    <property type="evidence" value="ECO:0007669"/>
    <property type="project" value="UniProtKB-KW"/>
</dbReference>
<dbReference type="GO" id="GO:0046872">
    <property type="term" value="F:metal ion binding"/>
    <property type="evidence" value="ECO:0007669"/>
    <property type="project" value="UniProtKB-KW"/>
</dbReference>
<sequence length="360" mass="40492">MIKTIKEFTFRMVAGANIATIIVMLLVGFSDRLNPVDHPVLASAGLVFPVLLVINLGFTFFWVVFRLRMVLIPLAGFLLCYAPIRTYCPFNVRETAPEDAIKVLSYNVLSFCGWETQPGEDNAILEYIVEQNADIVCLQEAMPSGISQQRVEEKLKPLYQYCDTAVKGRGGDCIALYSKYPIISRQRIHYASPGNLSMAYEVKINDDTVVVVNNHLETTGLSMEDKANFKQMVKGNVEAREAKTESKRLIDKLGEAAKKRGPQAEAVARFISEHKGQSIIVCGDFNDNPISYTRRTIARNLTDCYVESGLGPGISYHHSGFFVRIDNIMCSDDWTPYGCRVDNSIKNSDHYPIYCWLKKK</sequence>
<dbReference type="SUPFAM" id="SSF56219">
    <property type="entry name" value="DNase I-like"/>
    <property type="match status" value="1"/>
</dbReference>
<feature type="transmembrane region" description="Helical" evidence="9">
    <location>
        <begin position="70"/>
        <end position="87"/>
    </location>
</feature>
<gene>
    <name evidence="11" type="ORF">GTC17254_18390</name>
</gene>
<evidence type="ECO:0000256" key="2">
    <source>
        <dbReference type="ARBA" id="ARBA00001946"/>
    </source>
</evidence>
<evidence type="ECO:0000256" key="1">
    <source>
        <dbReference type="ARBA" id="ARBA00001936"/>
    </source>
</evidence>
<dbReference type="Pfam" id="PF03372">
    <property type="entry name" value="Exo_endo_phos"/>
    <property type="match status" value="1"/>
</dbReference>
<evidence type="ECO:0000256" key="6">
    <source>
        <dbReference type="ARBA" id="ARBA00022801"/>
    </source>
</evidence>
<feature type="domain" description="Endonuclease/exonuclease/phosphatase" evidence="10">
    <location>
        <begin position="104"/>
        <end position="350"/>
    </location>
</feature>
<evidence type="ECO:0000256" key="9">
    <source>
        <dbReference type="SAM" id="Phobius"/>
    </source>
</evidence>
<protein>
    <submittedName>
        <fullName evidence="11">Endonuclease/exonuclease/phosphatase family protein</fullName>
    </submittedName>
</protein>
<keyword evidence="9" id="KW-0472">Membrane</keyword>
<keyword evidence="9" id="KW-0812">Transmembrane</keyword>
<proteinExistence type="predicted"/>
<evidence type="ECO:0000313" key="11">
    <source>
        <dbReference type="EMBL" id="BFO74242.1"/>
    </source>
</evidence>
<feature type="transmembrane region" description="Helical" evidence="9">
    <location>
        <begin position="41"/>
        <end position="63"/>
    </location>
</feature>
<evidence type="ECO:0000259" key="10">
    <source>
        <dbReference type="Pfam" id="PF03372"/>
    </source>
</evidence>
<dbReference type="InterPro" id="IPR051547">
    <property type="entry name" value="TDP2-like"/>
</dbReference>
<evidence type="ECO:0000256" key="4">
    <source>
        <dbReference type="ARBA" id="ARBA00022723"/>
    </source>
</evidence>
<keyword evidence="5" id="KW-0227">DNA damage</keyword>
<dbReference type="Gene3D" id="3.60.10.10">
    <property type="entry name" value="Endonuclease/exonuclease/phosphatase"/>
    <property type="match status" value="1"/>
</dbReference>
<keyword evidence="8" id="KW-0234">DNA repair</keyword>
<dbReference type="EMBL" id="AP035786">
    <property type="protein sequence ID" value="BFO74242.1"/>
    <property type="molecule type" value="Genomic_DNA"/>
</dbReference>
<dbReference type="InterPro" id="IPR036691">
    <property type="entry name" value="Endo/exonu/phosph_ase_sf"/>
</dbReference>
<keyword evidence="11" id="KW-0255">Endonuclease</keyword>
<comment type="cofactor">
    <cofactor evidence="2">
        <name>Mg(2+)</name>
        <dbReference type="ChEBI" id="CHEBI:18420"/>
    </cofactor>
</comment>
<comment type="cofactor">
    <cofactor evidence="1">
        <name>Mn(2+)</name>
        <dbReference type="ChEBI" id="CHEBI:29035"/>
    </cofactor>
</comment>
<keyword evidence="7" id="KW-0460">Magnesium</keyword>